<dbReference type="EMBL" id="JAGMWN010000001">
    <property type="protein sequence ID" value="MBP5855668.1"/>
    <property type="molecule type" value="Genomic_DNA"/>
</dbReference>
<reference evidence="1" key="1">
    <citation type="submission" date="2021-04" db="EMBL/GenBank/DDBJ databases">
        <authorList>
            <person name="Zhang D.-C."/>
        </authorList>
    </citation>
    <scope>NUCLEOTIDE SEQUENCE</scope>
    <source>
        <strain evidence="1">CGMCC 1.15697</strain>
    </source>
</reference>
<protein>
    <submittedName>
        <fullName evidence="1">Uncharacterized protein</fullName>
    </submittedName>
</protein>
<keyword evidence="2" id="KW-1185">Reference proteome</keyword>
<proteinExistence type="predicted"/>
<evidence type="ECO:0000313" key="1">
    <source>
        <dbReference type="EMBL" id="MBP5855668.1"/>
    </source>
</evidence>
<comment type="caution">
    <text evidence="1">The sequence shown here is derived from an EMBL/GenBank/DDBJ whole genome shotgun (WGS) entry which is preliminary data.</text>
</comment>
<dbReference type="AlphaFoldDB" id="A0A8J7SGE1"/>
<name>A0A8J7SGE1_9PROT</name>
<accession>A0A8J7SGE1</accession>
<organism evidence="1 2">
    <name type="scientific">Marivibrio halodurans</name>
    <dbReference type="NCBI Taxonomy" id="2039722"/>
    <lineage>
        <taxon>Bacteria</taxon>
        <taxon>Pseudomonadati</taxon>
        <taxon>Pseudomonadota</taxon>
        <taxon>Alphaproteobacteria</taxon>
        <taxon>Rhodospirillales</taxon>
        <taxon>Rhodospirillaceae</taxon>
        <taxon>Marivibrio</taxon>
    </lineage>
</organism>
<gene>
    <name evidence="1" type="ORF">KAJ83_01505</name>
</gene>
<evidence type="ECO:0000313" key="2">
    <source>
        <dbReference type="Proteomes" id="UP000672602"/>
    </source>
</evidence>
<dbReference type="RefSeq" id="WP_210680245.1">
    <property type="nucleotide sequence ID" value="NZ_JAGMWN010000001.1"/>
</dbReference>
<sequence length="142" mass="15801">MVPDGLALPDDLEGSRNCGLVALSVVARCSYAEAVRAYTDVFRSAYQRHPRKNWKGGTTWSLVVKAMASLGVQHSHTEVTSAVTLQRLAQFTRRDALYLVCTTGHAQVVKNGWVIDQRGAVPVEQHWGRRKRVTAFHAIKED</sequence>
<dbReference type="Proteomes" id="UP000672602">
    <property type="component" value="Unassembled WGS sequence"/>
</dbReference>